<dbReference type="GO" id="GO:0046983">
    <property type="term" value="F:protein dimerization activity"/>
    <property type="evidence" value="ECO:0007669"/>
    <property type="project" value="InterPro"/>
</dbReference>
<evidence type="ECO:0000259" key="8">
    <source>
        <dbReference type="PROSITE" id="PS50888"/>
    </source>
</evidence>
<organism evidence="9">
    <name type="scientific">Capitella teleta</name>
    <name type="common">Polychaete worm</name>
    <dbReference type="NCBI Taxonomy" id="283909"/>
    <lineage>
        <taxon>Eukaryota</taxon>
        <taxon>Metazoa</taxon>
        <taxon>Spiralia</taxon>
        <taxon>Lophotrochozoa</taxon>
        <taxon>Annelida</taxon>
        <taxon>Polychaeta</taxon>
        <taxon>Sedentaria</taxon>
        <taxon>Scolecida</taxon>
        <taxon>Capitellidae</taxon>
        <taxon>Capitella</taxon>
    </lineage>
</organism>
<dbReference type="STRING" id="283909.R7TF16"/>
<comment type="subcellular location">
    <subcellularLocation>
        <location evidence="1">Nucleus</location>
    </subcellularLocation>
</comment>
<dbReference type="OMA" id="CMFLTIA"/>
<evidence type="ECO:0000256" key="3">
    <source>
        <dbReference type="ARBA" id="ARBA00023015"/>
    </source>
</evidence>
<keyword evidence="5" id="KW-0804">Transcription</keyword>
<dbReference type="GO" id="GO:0005634">
    <property type="term" value="C:nucleus"/>
    <property type="evidence" value="ECO:0007669"/>
    <property type="project" value="UniProtKB-SubCell"/>
</dbReference>
<dbReference type="Gene3D" id="3.30.450.20">
    <property type="entry name" value="PAS domain"/>
    <property type="match status" value="1"/>
</dbReference>
<sequence>RQNHSEIEKRRRDKMNTYITELSSLVPMCCAMNRKHDKLTVLRLAVQHMKTLKGAVDAHTEVSHKPSFLSDEELKHLILQSAGGFLFVVSCDRGRILYVSESVKSVLQFRQPELIGQSLFDFIHPKDVSKVKEQLLSSDMSPRERFIDAKSKFTRIHELKQPLFPCGRRVWSVLFLLLRTLIFSKGS</sequence>
<dbReference type="SMART" id="SM00353">
    <property type="entry name" value="HLH"/>
    <property type="match status" value="1"/>
</dbReference>
<evidence type="ECO:0000313" key="9">
    <source>
        <dbReference type="EMBL" id="ELT90146.1"/>
    </source>
</evidence>
<keyword evidence="11" id="KW-1185">Reference proteome</keyword>
<dbReference type="InterPro" id="IPR011598">
    <property type="entry name" value="bHLH_dom"/>
</dbReference>
<protein>
    <submittedName>
        <fullName evidence="9 10">Uncharacterized protein</fullName>
    </submittedName>
</protein>
<dbReference type="AlphaFoldDB" id="R7TF16"/>
<keyword evidence="6" id="KW-0539">Nucleus</keyword>
<gene>
    <name evidence="9" type="ORF">CAPTEDRAFT_141966</name>
</gene>
<dbReference type="InterPro" id="IPR050933">
    <property type="entry name" value="Circadian_TF"/>
</dbReference>
<dbReference type="PANTHER" id="PTHR23042">
    <property type="entry name" value="CIRCADIAN PROTEIN CLOCK/ARNT/BMAL/PAS"/>
    <property type="match status" value="1"/>
</dbReference>
<evidence type="ECO:0000256" key="6">
    <source>
        <dbReference type="ARBA" id="ARBA00023242"/>
    </source>
</evidence>
<dbReference type="InterPro" id="IPR035965">
    <property type="entry name" value="PAS-like_dom_sf"/>
</dbReference>
<keyword evidence="3" id="KW-0805">Transcription regulation</keyword>
<dbReference type="PROSITE" id="PS50888">
    <property type="entry name" value="BHLH"/>
    <property type="match status" value="1"/>
</dbReference>
<feature type="domain" description="PAS" evidence="7">
    <location>
        <begin position="71"/>
        <end position="143"/>
    </location>
</feature>
<dbReference type="SUPFAM" id="SSF47459">
    <property type="entry name" value="HLH, helix-loop-helix DNA-binding domain"/>
    <property type="match status" value="1"/>
</dbReference>
<keyword evidence="2" id="KW-0677">Repeat</keyword>
<evidence type="ECO:0000313" key="11">
    <source>
        <dbReference type="Proteomes" id="UP000014760"/>
    </source>
</evidence>
<dbReference type="SMART" id="SM00091">
    <property type="entry name" value="PAS"/>
    <property type="match status" value="1"/>
</dbReference>
<evidence type="ECO:0000259" key="7">
    <source>
        <dbReference type="PROSITE" id="PS50112"/>
    </source>
</evidence>
<reference evidence="11" key="1">
    <citation type="submission" date="2012-12" db="EMBL/GenBank/DDBJ databases">
        <authorList>
            <person name="Hellsten U."/>
            <person name="Grimwood J."/>
            <person name="Chapman J.A."/>
            <person name="Shapiro H."/>
            <person name="Aerts A."/>
            <person name="Otillar R.P."/>
            <person name="Terry A.Y."/>
            <person name="Boore J.L."/>
            <person name="Simakov O."/>
            <person name="Marletaz F."/>
            <person name="Cho S.-J."/>
            <person name="Edsinger-Gonzales E."/>
            <person name="Havlak P."/>
            <person name="Kuo D.-H."/>
            <person name="Larsson T."/>
            <person name="Lv J."/>
            <person name="Arendt D."/>
            <person name="Savage R."/>
            <person name="Osoegawa K."/>
            <person name="de Jong P."/>
            <person name="Lindberg D.R."/>
            <person name="Seaver E.C."/>
            <person name="Weisblat D.A."/>
            <person name="Putnam N.H."/>
            <person name="Grigoriev I.V."/>
            <person name="Rokhsar D.S."/>
        </authorList>
    </citation>
    <scope>NUCLEOTIDE SEQUENCE</scope>
    <source>
        <strain evidence="11">I ESC-2004</strain>
    </source>
</reference>
<dbReference type="EnsemblMetazoa" id="CapteT141966">
    <property type="protein sequence ID" value="CapteP141966"/>
    <property type="gene ID" value="CapteG141966"/>
</dbReference>
<dbReference type="GO" id="GO:0003700">
    <property type="term" value="F:DNA-binding transcription factor activity"/>
    <property type="evidence" value="ECO:0007669"/>
    <property type="project" value="InterPro"/>
</dbReference>
<reference evidence="9 11" key="2">
    <citation type="journal article" date="2013" name="Nature">
        <title>Insights into bilaterian evolution from three spiralian genomes.</title>
        <authorList>
            <person name="Simakov O."/>
            <person name="Marletaz F."/>
            <person name="Cho S.J."/>
            <person name="Edsinger-Gonzales E."/>
            <person name="Havlak P."/>
            <person name="Hellsten U."/>
            <person name="Kuo D.H."/>
            <person name="Larsson T."/>
            <person name="Lv J."/>
            <person name="Arendt D."/>
            <person name="Savage R."/>
            <person name="Osoegawa K."/>
            <person name="de Jong P."/>
            <person name="Grimwood J."/>
            <person name="Chapman J.A."/>
            <person name="Shapiro H."/>
            <person name="Aerts A."/>
            <person name="Otillar R.P."/>
            <person name="Terry A.Y."/>
            <person name="Boore J.L."/>
            <person name="Grigoriev I.V."/>
            <person name="Lindberg D.R."/>
            <person name="Seaver E.C."/>
            <person name="Weisblat D.A."/>
            <person name="Putnam N.H."/>
            <person name="Rokhsar D.S."/>
        </authorList>
    </citation>
    <scope>NUCLEOTIDE SEQUENCE</scope>
    <source>
        <strain evidence="9 11">I ESC-2004</strain>
    </source>
</reference>
<evidence type="ECO:0000256" key="2">
    <source>
        <dbReference type="ARBA" id="ARBA00022737"/>
    </source>
</evidence>
<feature type="domain" description="BHLH" evidence="8">
    <location>
        <begin position="1"/>
        <end position="52"/>
    </location>
</feature>
<feature type="non-terminal residue" evidence="9">
    <location>
        <position position="1"/>
    </location>
</feature>
<dbReference type="GO" id="GO:0005667">
    <property type="term" value="C:transcription regulator complex"/>
    <property type="evidence" value="ECO:0007669"/>
    <property type="project" value="InterPro"/>
</dbReference>
<accession>R7TF16</accession>
<evidence type="ECO:0000256" key="4">
    <source>
        <dbReference type="ARBA" id="ARBA00023125"/>
    </source>
</evidence>
<dbReference type="PROSITE" id="PS50112">
    <property type="entry name" value="PAS"/>
    <property type="match status" value="1"/>
</dbReference>
<dbReference type="GO" id="GO:0005737">
    <property type="term" value="C:cytoplasm"/>
    <property type="evidence" value="ECO:0007669"/>
    <property type="project" value="InterPro"/>
</dbReference>
<dbReference type="Pfam" id="PF00010">
    <property type="entry name" value="HLH"/>
    <property type="match status" value="1"/>
</dbReference>
<dbReference type="InterPro" id="IPR013767">
    <property type="entry name" value="PAS_fold"/>
</dbReference>
<evidence type="ECO:0000256" key="5">
    <source>
        <dbReference type="ARBA" id="ARBA00023163"/>
    </source>
</evidence>
<dbReference type="EMBL" id="AMQN01014542">
    <property type="status" value="NOT_ANNOTATED_CDS"/>
    <property type="molecule type" value="Genomic_DNA"/>
</dbReference>
<dbReference type="OrthoDB" id="71302at2759"/>
<dbReference type="SUPFAM" id="SSF55785">
    <property type="entry name" value="PYP-like sensor domain (PAS domain)"/>
    <property type="match status" value="1"/>
</dbReference>
<evidence type="ECO:0000256" key="1">
    <source>
        <dbReference type="ARBA" id="ARBA00004123"/>
    </source>
</evidence>
<proteinExistence type="predicted"/>
<evidence type="ECO:0000313" key="10">
    <source>
        <dbReference type="EnsemblMetazoa" id="CapteP141966"/>
    </source>
</evidence>
<dbReference type="GO" id="GO:0003677">
    <property type="term" value="F:DNA binding"/>
    <property type="evidence" value="ECO:0007669"/>
    <property type="project" value="UniProtKB-KW"/>
</dbReference>
<keyword evidence="4" id="KW-0238">DNA-binding</keyword>
<name>R7TF16_CAPTE</name>
<dbReference type="PRINTS" id="PR00785">
    <property type="entry name" value="NCTRNSLOCATR"/>
</dbReference>
<dbReference type="InterPro" id="IPR001067">
    <property type="entry name" value="Nuc_translocat"/>
</dbReference>
<dbReference type="InterPro" id="IPR000014">
    <property type="entry name" value="PAS"/>
</dbReference>
<dbReference type="Gene3D" id="4.10.280.10">
    <property type="entry name" value="Helix-loop-helix DNA-binding domain"/>
    <property type="match status" value="1"/>
</dbReference>
<dbReference type="EMBL" id="KB311050">
    <property type="protein sequence ID" value="ELT90146.1"/>
    <property type="molecule type" value="Genomic_DNA"/>
</dbReference>
<dbReference type="InterPro" id="IPR036638">
    <property type="entry name" value="HLH_DNA-bd_sf"/>
</dbReference>
<dbReference type="Proteomes" id="UP000014760">
    <property type="component" value="Unassembled WGS sequence"/>
</dbReference>
<reference evidence="10" key="3">
    <citation type="submission" date="2015-06" db="UniProtKB">
        <authorList>
            <consortium name="EnsemblMetazoa"/>
        </authorList>
    </citation>
    <scope>IDENTIFICATION</scope>
</reference>
<dbReference type="Pfam" id="PF00989">
    <property type="entry name" value="PAS"/>
    <property type="match status" value="1"/>
</dbReference>
<dbReference type="HOGENOM" id="CLU_124784_0_0_1"/>
<dbReference type="CDD" id="cd00130">
    <property type="entry name" value="PAS"/>
    <property type="match status" value="1"/>
</dbReference>